<reference evidence="1" key="1">
    <citation type="thesis" date="2020" institute="ProQuest LLC" country="789 East Eisenhower Parkway, Ann Arbor, MI, USA">
        <title>Comparative Genomics and Chromosome Evolution.</title>
        <authorList>
            <person name="Mudd A.B."/>
        </authorList>
    </citation>
    <scope>NUCLEOTIDE SEQUENCE</scope>
    <source>
        <strain evidence="1">237g6f4</strain>
        <tissue evidence="1">Blood</tissue>
    </source>
</reference>
<dbReference type="Proteomes" id="UP000824782">
    <property type="component" value="Unassembled WGS sequence"/>
</dbReference>
<evidence type="ECO:0000313" key="2">
    <source>
        <dbReference type="EMBL" id="KAG8538870.1"/>
    </source>
</evidence>
<dbReference type="EMBL" id="WNYA01020909">
    <property type="protein sequence ID" value="KAG8538475.1"/>
    <property type="molecule type" value="Genomic_DNA"/>
</dbReference>
<evidence type="ECO:0000313" key="3">
    <source>
        <dbReference type="Proteomes" id="UP000824782"/>
    </source>
</evidence>
<gene>
    <name evidence="2" type="ORF">GDO81_021873</name>
    <name evidence="1" type="ORF">GDO81_022592</name>
</gene>
<dbReference type="AlphaFoldDB" id="A0AAV6YU34"/>
<protein>
    <submittedName>
        <fullName evidence="1">Uncharacterized protein</fullName>
    </submittedName>
</protein>
<keyword evidence="3" id="KW-1185">Reference proteome</keyword>
<name>A0AAV6YU34_ENGPU</name>
<comment type="caution">
    <text evidence="1">The sequence shown here is derived from an EMBL/GenBank/DDBJ whole genome shotgun (WGS) entry which is preliminary data.</text>
</comment>
<sequence>MIAAHFLKESTMLEMNVDFGMRMQILAMAEKYHRRK</sequence>
<proteinExistence type="predicted"/>
<dbReference type="EMBL" id="WNYA01018000">
    <property type="protein sequence ID" value="KAG8538870.1"/>
    <property type="molecule type" value="Genomic_DNA"/>
</dbReference>
<accession>A0AAV6YU34</accession>
<organism evidence="1 3">
    <name type="scientific">Engystomops pustulosus</name>
    <name type="common">Tungara frog</name>
    <name type="synonym">Physalaemus pustulosus</name>
    <dbReference type="NCBI Taxonomy" id="76066"/>
    <lineage>
        <taxon>Eukaryota</taxon>
        <taxon>Metazoa</taxon>
        <taxon>Chordata</taxon>
        <taxon>Craniata</taxon>
        <taxon>Vertebrata</taxon>
        <taxon>Euteleostomi</taxon>
        <taxon>Amphibia</taxon>
        <taxon>Batrachia</taxon>
        <taxon>Anura</taxon>
        <taxon>Neobatrachia</taxon>
        <taxon>Hyloidea</taxon>
        <taxon>Leptodactylidae</taxon>
        <taxon>Leiuperinae</taxon>
        <taxon>Engystomops</taxon>
    </lineage>
</organism>
<evidence type="ECO:0000313" key="1">
    <source>
        <dbReference type="EMBL" id="KAG8538475.1"/>
    </source>
</evidence>